<feature type="compositionally biased region" description="Pro residues" evidence="1">
    <location>
        <begin position="273"/>
        <end position="286"/>
    </location>
</feature>
<reference evidence="3" key="1">
    <citation type="submission" date="2016-10" db="EMBL/GenBank/DDBJ databases">
        <authorList>
            <person name="Varghese N."/>
            <person name="Submissions S."/>
        </authorList>
    </citation>
    <scope>NUCLEOTIDE SEQUENCE [LARGE SCALE GENOMIC DNA]</scope>
    <source>
        <strain evidence="3">DSM 43163</strain>
    </source>
</reference>
<feature type="compositionally biased region" description="Polar residues" evidence="1">
    <location>
        <begin position="368"/>
        <end position="379"/>
    </location>
</feature>
<feature type="compositionally biased region" description="Pro residues" evidence="1">
    <location>
        <begin position="322"/>
        <end position="334"/>
    </location>
</feature>
<gene>
    <name evidence="2" type="ORF">SAMN04489712_105211</name>
</gene>
<dbReference type="Proteomes" id="UP000236723">
    <property type="component" value="Unassembled WGS sequence"/>
</dbReference>
<proteinExistence type="predicted"/>
<evidence type="ECO:0000256" key="1">
    <source>
        <dbReference type="SAM" id="MobiDB-lite"/>
    </source>
</evidence>
<dbReference type="RefSeq" id="WP_103938196.1">
    <property type="nucleotide sequence ID" value="NZ_FNVO01000005.1"/>
</dbReference>
<feature type="region of interest" description="Disordered" evidence="1">
    <location>
        <begin position="273"/>
        <end position="379"/>
    </location>
</feature>
<name>A0A1H6A6L7_9ACTN</name>
<dbReference type="EMBL" id="FNVO01000005">
    <property type="protein sequence ID" value="SEG43677.1"/>
    <property type="molecule type" value="Genomic_DNA"/>
</dbReference>
<keyword evidence="3" id="KW-1185">Reference proteome</keyword>
<evidence type="ECO:0000313" key="2">
    <source>
        <dbReference type="EMBL" id="SEG43677.1"/>
    </source>
</evidence>
<organism evidence="2 3">
    <name type="scientific">Thermomonospora echinospora</name>
    <dbReference type="NCBI Taxonomy" id="1992"/>
    <lineage>
        <taxon>Bacteria</taxon>
        <taxon>Bacillati</taxon>
        <taxon>Actinomycetota</taxon>
        <taxon>Actinomycetes</taxon>
        <taxon>Streptosporangiales</taxon>
        <taxon>Thermomonosporaceae</taxon>
        <taxon>Thermomonospora</taxon>
    </lineage>
</organism>
<sequence>MTAVLVAVDVPSCGVIREVRAGRLTTGDAAEPEVTAFIDRLARALRGHRAALVLYPSWRPEPTERLVRLARGVLRTDRIAAVPLDLPPLALSLIADQLAYMARHVAPGVLTGLARRLAAEVVAGAWVNSVARLEHIETGLGPHLSSYLPGSAFMVTAGAQAGVHRITEGAPVARLNTRPTDPVVVLASTGDADPSWLHTAFKPHIAAAVVTLVEPQPLSPVYWGTRKYVEFVAFSGHPGALTRAARAAKGRPCRWCGEVTALTVCAFCSMVQPPPPRRPPSRPSAPAPGWHPRGAGPAQGTQTNGSVQGPRAAGPARAPRAAGPPQPVWRPPPASHTQQAPPARSAQRVPPPQAVRPAGTERHRASQPRISTSQPVRPA</sequence>
<evidence type="ECO:0000313" key="3">
    <source>
        <dbReference type="Proteomes" id="UP000236723"/>
    </source>
</evidence>
<accession>A0A1H6A6L7</accession>
<dbReference type="AlphaFoldDB" id="A0A1H6A6L7"/>
<protein>
    <submittedName>
        <fullName evidence="2">Uncharacterized protein</fullName>
    </submittedName>
</protein>
<dbReference type="OrthoDB" id="4281577at2"/>
<feature type="compositionally biased region" description="Low complexity" evidence="1">
    <location>
        <begin position="308"/>
        <end position="321"/>
    </location>
</feature>